<proteinExistence type="predicted"/>
<dbReference type="RefSeq" id="WP_143099640.1">
    <property type="nucleotide sequence ID" value="NZ_BKAF01000002.1"/>
</dbReference>
<evidence type="ECO:0000313" key="2">
    <source>
        <dbReference type="EMBL" id="SFH76166.1"/>
    </source>
</evidence>
<dbReference type="Pfam" id="PF13302">
    <property type="entry name" value="Acetyltransf_3"/>
    <property type="match status" value="1"/>
</dbReference>
<dbReference type="PANTHER" id="PTHR43792">
    <property type="entry name" value="GNAT FAMILY, PUTATIVE (AFU_ORTHOLOGUE AFUA_3G00765)-RELATED-RELATED"/>
    <property type="match status" value="1"/>
</dbReference>
<dbReference type="CDD" id="cd04301">
    <property type="entry name" value="NAT_SF"/>
    <property type="match status" value="1"/>
</dbReference>
<organism evidence="2 3">
    <name type="scientific">Nocardioides psychrotolerans</name>
    <dbReference type="NCBI Taxonomy" id="1005945"/>
    <lineage>
        <taxon>Bacteria</taxon>
        <taxon>Bacillati</taxon>
        <taxon>Actinomycetota</taxon>
        <taxon>Actinomycetes</taxon>
        <taxon>Propionibacteriales</taxon>
        <taxon>Nocardioidaceae</taxon>
        <taxon>Nocardioides</taxon>
    </lineage>
</organism>
<dbReference type="SUPFAM" id="SSF55729">
    <property type="entry name" value="Acyl-CoA N-acyltransferases (Nat)"/>
    <property type="match status" value="1"/>
</dbReference>
<name>A0A1I3CPA9_9ACTN</name>
<dbReference type="InterPro" id="IPR000182">
    <property type="entry name" value="GNAT_dom"/>
</dbReference>
<keyword evidence="3" id="KW-1185">Reference proteome</keyword>
<evidence type="ECO:0000313" key="3">
    <source>
        <dbReference type="Proteomes" id="UP000198649"/>
    </source>
</evidence>
<dbReference type="Gene3D" id="3.40.630.30">
    <property type="match status" value="1"/>
</dbReference>
<dbReference type="EMBL" id="FOQG01000002">
    <property type="protein sequence ID" value="SFH76166.1"/>
    <property type="molecule type" value="Genomic_DNA"/>
</dbReference>
<protein>
    <submittedName>
        <fullName evidence="2">Protein N-acetyltransferase, RimJ/RimL family</fullName>
    </submittedName>
</protein>
<dbReference type="OrthoDB" id="3533156at2"/>
<dbReference type="AlphaFoldDB" id="A0A1I3CPA9"/>
<feature type="domain" description="N-acetyltransferase" evidence="1">
    <location>
        <begin position="8"/>
        <end position="170"/>
    </location>
</feature>
<keyword evidence="2" id="KW-0808">Transferase</keyword>
<gene>
    <name evidence="2" type="ORF">SAMN05216561_102151</name>
</gene>
<dbReference type="PROSITE" id="PS51186">
    <property type="entry name" value="GNAT"/>
    <property type="match status" value="1"/>
</dbReference>
<dbReference type="PANTHER" id="PTHR43792:SF1">
    <property type="entry name" value="N-ACETYLTRANSFERASE DOMAIN-CONTAINING PROTEIN"/>
    <property type="match status" value="1"/>
</dbReference>
<reference evidence="2 3" key="1">
    <citation type="submission" date="2016-10" db="EMBL/GenBank/DDBJ databases">
        <authorList>
            <person name="de Groot N.N."/>
        </authorList>
    </citation>
    <scope>NUCLEOTIDE SEQUENCE [LARGE SCALE GENOMIC DNA]</scope>
    <source>
        <strain evidence="2 3">CGMCC 1.11156</strain>
    </source>
</reference>
<dbReference type="STRING" id="1005945.SAMN05216561_102151"/>
<accession>A0A1I3CPA9</accession>
<dbReference type="Proteomes" id="UP000198649">
    <property type="component" value="Unassembled WGS sequence"/>
</dbReference>
<evidence type="ECO:0000259" key="1">
    <source>
        <dbReference type="PROSITE" id="PS51186"/>
    </source>
</evidence>
<sequence>MDLETERLHLRSFAPDDAGFVLDVLGRTDVVRWLDDGEPQLMRDLDAARAKIAFWRELEAPLHQWAIEVRATGGVVGWVCLVLVPDAGGLVQVGWTLHPDAHGHGYATEAAQAAIDHGLAAGLDEIRVLMMVDNEASLRVAQRLGLRDLGTTHQWYESPSRMFLATPPRD</sequence>
<dbReference type="GO" id="GO:0016747">
    <property type="term" value="F:acyltransferase activity, transferring groups other than amino-acyl groups"/>
    <property type="evidence" value="ECO:0007669"/>
    <property type="project" value="InterPro"/>
</dbReference>
<dbReference type="InterPro" id="IPR051531">
    <property type="entry name" value="N-acetyltransferase"/>
</dbReference>
<dbReference type="InterPro" id="IPR016181">
    <property type="entry name" value="Acyl_CoA_acyltransferase"/>
</dbReference>